<dbReference type="InterPro" id="IPR020845">
    <property type="entry name" value="AMP-binding_CS"/>
</dbReference>
<dbReference type="OrthoDB" id="193284at2157"/>
<dbReference type="PANTHER" id="PTHR43767:SF1">
    <property type="entry name" value="NONRIBOSOMAL PEPTIDE SYNTHASE PES1 (EUROFUNG)-RELATED"/>
    <property type="match status" value="1"/>
</dbReference>
<dbReference type="InterPro" id="IPR042099">
    <property type="entry name" value="ANL_N_sf"/>
</dbReference>
<dbReference type="RefSeq" id="WP_048098522.1">
    <property type="nucleotide sequence ID" value="NZ_JFZT01000014.1"/>
</dbReference>
<evidence type="ECO:0000259" key="3">
    <source>
        <dbReference type="Pfam" id="PF00501"/>
    </source>
</evidence>
<dbReference type="Pfam" id="PF00501">
    <property type="entry name" value="AMP-binding"/>
    <property type="match status" value="1"/>
</dbReference>
<dbReference type="Pfam" id="PF13193">
    <property type="entry name" value="AMP-binding_C"/>
    <property type="match status" value="1"/>
</dbReference>
<evidence type="ECO:0000313" key="5">
    <source>
        <dbReference type="EMBL" id="EZQ11526.1"/>
    </source>
</evidence>
<evidence type="ECO:0000256" key="2">
    <source>
        <dbReference type="ARBA" id="ARBA00022598"/>
    </source>
</evidence>
<feature type="domain" description="AMP-binding enzyme C-terminal" evidence="4">
    <location>
        <begin position="432"/>
        <end position="510"/>
    </location>
</feature>
<protein>
    <submittedName>
        <fullName evidence="5">AMP-dependent synthetase</fullName>
    </submittedName>
</protein>
<dbReference type="InterPro" id="IPR025110">
    <property type="entry name" value="AMP-bd_C"/>
</dbReference>
<dbReference type="AlphaFoldDB" id="A0A031LUN2"/>
<dbReference type="InterPro" id="IPR045851">
    <property type="entry name" value="AMP-bd_C_sf"/>
</dbReference>
<reference evidence="5 6" key="1">
    <citation type="submission" date="2014-03" db="EMBL/GenBank/DDBJ databases">
        <title>Draft genome sequence of the novel thermoacidophilic archaea Acidianus copahuensis ALE1 strain, isolated from Copahue volcanic area in Neuquen Argentina.</title>
        <authorList>
            <person name="Urbieta M.S."/>
            <person name="Rascovan N."/>
            <person name="Castro C."/>
            <person name="Revale S."/>
            <person name="Giaveno M.A."/>
            <person name="Vazquez M.P."/>
            <person name="Donati E.R."/>
        </authorList>
    </citation>
    <scope>NUCLEOTIDE SEQUENCE [LARGE SCALE GENOMIC DNA]</scope>
    <source>
        <strain evidence="5 6">ALE1</strain>
    </source>
</reference>
<name>A0A031LUN2_9CREN</name>
<dbReference type="SUPFAM" id="SSF56801">
    <property type="entry name" value="Acetyl-CoA synthetase-like"/>
    <property type="match status" value="1"/>
</dbReference>
<evidence type="ECO:0000313" key="6">
    <source>
        <dbReference type="Proteomes" id="UP000024332"/>
    </source>
</evidence>
<gene>
    <name evidence="5" type="ORF">CM19_00740</name>
</gene>
<keyword evidence="6" id="KW-1185">Reference proteome</keyword>
<dbReference type="InterPro" id="IPR050237">
    <property type="entry name" value="ATP-dep_AMP-bd_enzyme"/>
</dbReference>
<dbReference type="PROSITE" id="PS00455">
    <property type="entry name" value="AMP_BINDING"/>
    <property type="match status" value="1"/>
</dbReference>
<dbReference type="Proteomes" id="UP000024332">
    <property type="component" value="Unassembled WGS sequence"/>
</dbReference>
<evidence type="ECO:0000259" key="4">
    <source>
        <dbReference type="Pfam" id="PF13193"/>
    </source>
</evidence>
<dbReference type="Gene3D" id="3.40.50.12780">
    <property type="entry name" value="N-terminal domain of ligase-like"/>
    <property type="match status" value="1"/>
</dbReference>
<dbReference type="PANTHER" id="PTHR43767">
    <property type="entry name" value="LONG-CHAIN-FATTY-ACID--COA LIGASE"/>
    <property type="match status" value="1"/>
</dbReference>
<comment type="similarity">
    <text evidence="1">Belongs to the ATP-dependent AMP-binding enzyme family.</text>
</comment>
<proteinExistence type="inferred from homology"/>
<organism evidence="5 6">
    <name type="scientific">Candidatus Acidianus copahuensis</name>
    <dbReference type="NCBI Taxonomy" id="1160895"/>
    <lineage>
        <taxon>Archaea</taxon>
        <taxon>Thermoproteota</taxon>
        <taxon>Thermoprotei</taxon>
        <taxon>Sulfolobales</taxon>
        <taxon>Sulfolobaceae</taxon>
        <taxon>Acidianus</taxon>
    </lineage>
</organism>
<dbReference type="EMBL" id="JFZT01000014">
    <property type="protein sequence ID" value="EZQ11526.1"/>
    <property type="molecule type" value="Genomic_DNA"/>
</dbReference>
<dbReference type="InterPro" id="IPR000873">
    <property type="entry name" value="AMP-dep_synth/lig_dom"/>
</dbReference>
<dbReference type="FunFam" id="3.30.300.30:FF:000008">
    <property type="entry name" value="2,3-dihydroxybenzoate-AMP ligase"/>
    <property type="match status" value="1"/>
</dbReference>
<comment type="caution">
    <text evidence="5">The sequence shown here is derived from an EMBL/GenBank/DDBJ whole genome shotgun (WGS) entry which is preliminary data.</text>
</comment>
<sequence>MIPQNLVFNETVNKFKDKLALEYFDWKVTYGEMEKIVNGLAAQLSPYVEKGDRVALSLQNVPQFPLLMYAIWKLGGIVVTLNPMYTPREIGYYLKDASPRVIVTLCETYDNVRRAMDDLGYEAKVFRTNANTFHEVPKEYSIRWNVKECNEELYLNGRSYFPDERVSPDDVALLMYTSGTTGDPKGPVIRHKNIYASSWIYKEWFKVSPEDKALGIAPFFHITGFIFDITTPVMSGASIYMSYRFDPELALRAVQDKKTTITMFTATAYIAMLEHVDKYNIRSMRLWSAGGMFIPLALELEWKRKTGQWIYEAWGLTETTSPATLWPYPYDGELPIDKETNTVSAGVPVYYTQVKVIDVDDPTKEAEVGEILVKGPQVIDSYWNKPEATAKSIVNGWLFTGDVAKIINGWVYIIDRKKDLINASGYKIYPREVEEVLYRHPSVKEVAVVSLLDPYRGETVAAYITLKDGYTPSEDLKKDIEKFCRENLAAYKVPRVIEFVKEVPKTASGKIMRRAFKK</sequence>
<dbReference type="Gene3D" id="3.30.300.30">
    <property type="match status" value="1"/>
</dbReference>
<accession>A0A031LUN2</accession>
<keyword evidence="2" id="KW-0436">Ligase</keyword>
<dbReference type="GO" id="GO:0016878">
    <property type="term" value="F:acid-thiol ligase activity"/>
    <property type="evidence" value="ECO:0007669"/>
    <property type="project" value="UniProtKB-ARBA"/>
</dbReference>
<evidence type="ECO:0000256" key="1">
    <source>
        <dbReference type="ARBA" id="ARBA00006432"/>
    </source>
</evidence>
<feature type="domain" description="AMP-dependent synthetase/ligase" evidence="3">
    <location>
        <begin position="8"/>
        <end position="383"/>
    </location>
</feature>
<dbReference type="STRING" id="1160895.CM19_00740"/>